<evidence type="ECO:0000256" key="2">
    <source>
        <dbReference type="ARBA" id="ARBA00007857"/>
    </source>
</evidence>
<feature type="domain" description="THO complex subunit 2 N-terminal" evidence="9">
    <location>
        <begin position="394"/>
        <end position="575"/>
    </location>
</feature>
<feature type="compositionally biased region" description="Polar residues" evidence="6">
    <location>
        <begin position="1512"/>
        <end position="1526"/>
    </location>
</feature>
<evidence type="ECO:0000259" key="9">
    <source>
        <dbReference type="Pfam" id="PF16134"/>
    </source>
</evidence>
<feature type="compositionally biased region" description="Pro residues" evidence="6">
    <location>
        <begin position="1870"/>
        <end position="1880"/>
    </location>
</feature>
<evidence type="ECO:0000256" key="6">
    <source>
        <dbReference type="SAM" id="MobiDB-lite"/>
    </source>
</evidence>
<keyword evidence="5" id="KW-0175">Coiled coil</keyword>
<feature type="compositionally biased region" description="Basic and acidic residues" evidence="6">
    <location>
        <begin position="1582"/>
        <end position="1593"/>
    </location>
</feature>
<evidence type="ECO:0000259" key="7">
    <source>
        <dbReference type="Pfam" id="PF11262"/>
    </source>
</evidence>
<feature type="region of interest" description="Disordered" evidence="6">
    <location>
        <begin position="1973"/>
        <end position="2025"/>
    </location>
</feature>
<feature type="region of interest" description="Disordered" evidence="6">
    <location>
        <begin position="1439"/>
        <end position="1944"/>
    </location>
</feature>
<feature type="domain" description="THO complex subunit 2 N-terminal" evidence="9">
    <location>
        <begin position="600"/>
        <end position="753"/>
    </location>
</feature>
<feature type="compositionally biased region" description="Low complexity" evidence="6">
    <location>
        <begin position="1657"/>
        <end position="1666"/>
    </location>
</feature>
<dbReference type="Pfam" id="PF11262">
    <property type="entry name" value="Tho2"/>
    <property type="match status" value="1"/>
</dbReference>
<evidence type="ECO:0000256" key="3">
    <source>
        <dbReference type="ARBA" id="ARBA00019596"/>
    </source>
</evidence>
<accession>A0AAN8ZEB7</accession>
<feature type="compositionally biased region" description="Basic and acidic residues" evidence="6">
    <location>
        <begin position="1909"/>
        <end position="1921"/>
    </location>
</feature>
<dbReference type="GO" id="GO:0006406">
    <property type="term" value="P:mRNA export from nucleus"/>
    <property type="evidence" value="ECO:0007669"/>
    <property type="project" value="InterPro"/>
</dbReference>
<feature type="compositionally biased region" description="Basic and acidic residues" evidence="6">
    <location>
        <begin position="1645"/>
        <end position="1656"/>
    </location>
</feature>
<dbReference type="Pfam" id="PF16134">
    <property type="entry name" value="THOC2_N"/>
    <property type="match status" value="3"/>
</dbReference>
<dbReference type="GO" id="GO:0003729">
    <property type="term" value="F:mRNA binding"/>
    <property type="evidence" value="ECO:0007669"/>
    <property type="project" value="TreeGrafter"/>
</dbReference>
<comment type="subcellular location">
    <subcellularLocation>
        <location evidence="1">Nucleus</location>
    </subcellularLocation>
</comment>
<feature type="compositionally biased region" description="Basic and acidic residues" evidence="6">
    <location>
        <begin position="1688"/>
        <end position="1748"/>
    </location>
</feature>
<comment type="caution">
    <text evidence="10">The sequence shown here is derived from an EMBL/GenBank/DDBJ whole genome shotgun (WGS) entry which is preliminary data.</text>
</comment>
<feature type="compositionally biased region" description="Basic and acidic residues" evidence="6">
    <location>
        <begin position="1928"/>
        <end position="1944"/>
    </location>
</feature>
<feature type="compositionally biased region" description="Basic and acidic residues" evidence="6">
    <location>
        <begin position="1754"/>
        <end position="1866"/>
    </location>
</feature>
<keyword evidence="11" id="KW-1185">Reference proteome</keyword>
<evidence type="ECO:0000256" key="4">
    <source>
        <dbReference type="ARBA" id="ARBA00023242"/>
    </source>
</evidence>
<dbReference type="PANTHER" id="PTHR21597:SF0">
    <property type="entry name" value="THO COMPLEX SUBUNIT 2"/>
    <property type="match status" value="1"/>
</dbReference>
<evidence type="ECO:0000313" key="11">
    <source>
        <dbReference type="Proteomes" id="UP001370490"/>
    </source>
</evidence>
<evidence type="ECO:0000259" key="8">
    <source>
        <dbReference type="Pfam" id="PF11732"/>
    </source>
</evidence>
<feature type="domain" description="THO complex subunit 2 N-terminal" evidence="9">
    <location>
        <begin position="261"/>
        <end position="376"/>
    </location>
</feature>
<feature type="compositionally biased region" description="Basic and acidic residues" evidence="6">
    <location>
        <begin position="1538"/>
        <end position="1552"/>
    </location>
</feature>
<dbReference type="InterPro" id="IPR032302">
    <property type="entry name" value="THOC2_N"/>
</dbReference>
<dbReference type="GO" id="GO:0000445">
    <property type="term" value="C:THO complex part of transcription export complex"/>
    <property type="evidence" value="ECO:0007669"/>
    <property type="project" value="TreeGrafter"/>
</dbReference>
<dbReference type="Pfam" id="PF11732">
    <property type="entry name" value="Thoc2"/>
    <property type="match status" value="1"/>
</dbReference>
<evidence type="ECO:0000256" key="5">
    <source>
        <dbReference type="SAM" id="Coils"/>
    </source>
</evidence>
<feature type="compositionally biased region" description="Polar residues" evidence="6">
    <location>
        <begin position="1439"/>
        <end position="1450"/>
    </location>
</feature>
<name>A0AAN8ZEB7_9MAGN</name>
<feature type="compositionally biased region" description="Basic and acidic residues" evidence="6">
    <location>
        <begin position="1973"/>
        <end position="1991"/>
    </location>
</feature>
<gene>
    <name evidence="10" type="ORF">RJ641_003503</name>
</gene>
<feature type="compositionally biased region" description="Basic and acidic residues" evidence="6">
    <location>
        <begin position="1477"/>
        <end position="1503"/>
    </location>
</feature>
<comment type="similarity">
    <text evidence="2">Belongs to the THOC2 family.</text>
</comment>
<dbReference type="EMBL" id="JBAMMX010000011">
    <property type="protein sequence ID" value="KAK6931710.1"/>
    <property type="molecule type" value="Genomic_DNA"/>
</dbReference>
<reference evidence="10 11" key="1">
    <citation type="submission" date="2023-12" db="EMBL/GenBank/DDBJ databases">
        <title>A high-quality genome assembly for Dillenia turbinata (Dilleniales).</title>
        <authorList>
            <person name="Chanderbali A."/>
        </authorList>
    </citation>
    <scope>NUCLEOTIDE SEQUENCE [LARGE SCALE GENOMIC DNA]</scope>
    <source>
        <strain evidence="10">LSX21</strain>
        <tissue evidence="10">Leaf</tissue>
    </source>
</reference>
<feature type="domain" description="THO complex subunitTHOC2 C-terminal" evidence="7">
    <location>
        <begin position="1113"/>
        <end position="1408"/>
    </location>
</feature>
<organism evidence="10 11">
    <name type="scientific">Dillenia turbinata</name>
    <dbReference type="NCBI Taxonomy" id="194707"/>
    <lineage>
        <taxon>Eukaryota</taxon>
        <taxon>Viridiplantae</taxon>
        <taxon>Streptophyta</taxon>
        <taxon>Embryophyta</taxon>
        <taxon>Tracheophyta</taxon>
        <taxon>Spermatophyta</taxon>
        <taxon>Magnoliopsida</taxon>
        <taxon>eudicotyledons</taxon>
        <taxon>Gunneridae</taxon>
        <taxon>Pentapetalae</taxon>
        <taxon>Dilleniales</taxon>
        <taxon>Dilleniaceae</taxon>
        <taxon>Dillenia</taxon>
    </lineage>
</organism>
<keyword evidence="4" id="KW-0539">Nucleus</keyword>
<protein>
    <recommendedName>
        <fullName evidence="3">THO complex subunit 2</fullName>
    </recommendedName>
</protein>
<dbReference type="InterPro" id="IPR040007">
    <property type="entry name" value="Tho2"/>
</dbReference>
<dbReference type="InterPro" id="IPR021726">
    <property type="entry name" value="THO_THOC2_N"/>
</dbReference>
<evidence type="ECO:0000313" key="10">
    <source>
        <dbReference type="EMBL" id="KAK6931710.1"/>
    </source>
</evidence>
<dbReference type="PANTHER" id="PTHR21597">
    <property type="entry name" value="THO2 PROTEIN"/>
    <property type="match status" value="1"/>
</dbReference>
<feature type="domain" description="THO complex subunitTHOC2 N-terminal" evidence="8">
    <location>
        <begin position="755"/>
        <end position="830"/>
    </location>
</feature>
<feature type="compositionally biased region" description="Basic and acidic residues" evidence="6">
    <location>
        <begin position="1888"/>
        <end position="1898"/>
    </location>
</feature>
<proteinExistence type="inferred from homology"/>
<evidence type="ECO:0000256" key="1">
    <source>
        <dbReference type="ARBA" id="ARBA00004123"/>
    </source>
</evidence>
<feature type="coiled-coil region" evidence="5">
    <location>
        <begin position="1136"/>
        <end position="1205"/>
    </location>
</feature>
<dbReference type="Proteomes" id="UP001370490">
    <property type="component" value="Unassembled WGS sequence"/>
</dbReference>
<sequence length="2281" mass="258787">MSLPSINCTYITEECLREWKNGNPNFKVTDPVPMLRFLYELCSTMARGELPVQKFKVALDSVKFSDKVSNVEMGSCLADIVTQMAQDVRMWELYEESALQAKCRVDGLEPPTEGLVGQQIPCLNGLIVTFLKFWSSGEEEVLIDIEQTPWRSTHLQSIKHGHFKLEVDFMPNIFISGEGKKVDGAGGREMGEREGGKVEKGNLREMECVTMPADKRARLIKLHQYDTAIGVVTHYKVIVLASLCCGRAVKEAFGSGEGSSTKAKWLVESALAPLRLFQERCEEEFLWESEMIKIKAQDLKSKEVRVNTRLLYQQTKFNLLREESEGYAKLITLLCQDSEASSQNTSSVTIGIIKSLIGHFDLDPNRVFDIVLECFELQPNNDIFLGLVPIFPKSHASQILGFKFQYYQRLEVNTPVPFGLYNLTALLVKKDFIDLDSIYAHLLPKDEEAFEHYATFSSKRLDEANKIGRINLAATGKDLMDEENKGDVTIDLFSALDMETVAVAECSPELQNNQTLGLLLGFLSVDDWYHAHLLLDRLSPLNPVAHVDICNGLFRLIEKSISQAYEMVRQINLQNFGLASGASLDTMETTISSEKKYFIDLHKELFQMLASAGPYLYRDTVLLQKVCRVLRGYYLSVLKLSDNSYIPTYPGSRGAGNRVPRLHLKEARLRIEEALGTCILPSLQMIPANPAVCQEIWEVMNLLPYEVRYRLYGEWEKDDEQMPMVLAARQTAKLDTRRILKRLAKENLKQLGRMVAKLAHTNPMTVLRTIVHQIEAYRDMIAPVVDAFKYLTQLEYDVLEYVVIERLAQGGREKLKDDGLNVSDWLQSLASFWGHLCKKYPSMELRGLFQYLVNQLKRGQGIELVLLQELIQQMANVQYTENMTEEQLDAMAGSETLRYQATSFGITRNNKGLIKSTNRLRDSLLPKEEPKLAIPLLLLIAQHRSVSADFRYRLSFPFLFVSSQQCFLDFFGFSFEVVINADAPHIKMVSEQFDRCHGTLLQFVEFLGSAVTPATVYAQLIPPLDDLIHLYHLDPEVAFLIYRPVMRLFKSQNISDTLWPLDDRGITNVSNSEESEPSLYSGNMILDLGSPRKPILWSDLLVTVRTMLPSRAWNSLSPDLYATFWGLTLYDLYVPRNRYEAEIAKQHGALKALEELSDNSNSAITKRKKDKEKIQESLDCLTNELQKHEENVASVRRRLAREKDNWLSSCPDTLKINMEFLQRCIFPRCTFSMPDAVYCATFVLTLHSLGTPFFNTVNHIDVLICKALQPMICCCTEYEAGRLGKFLFETLKIAYYWKSDESIYERECGNMPGFAVYYRFPNSQRVSYSQFIKVHWKWSQRITRLLIQCLESTEYMEIRNALIVLTKISGVFPVTRKSGINLEKRVAKIKSDEREDLKVLATGVAAALASRKPSWVTEEEFGMGYLELKPAQPLASKSLTSNAVSTQNGSGPVAQIETAGTGGRIQRQESAGTNRDNNLRAKAQDGRLEKPESSSISKLDRAHPKLKRGSLVNGSDVQSSVPSADVSTGMARTVENQKQNDELANKLSDENLSKVVPRTSVEPEVRAAVKRSVAAGSHSKQVKVEHGKDDGKPGKVIGRTSDSTSDRDIPSHPSGGRHAGASSLGTTNGNTLHVAGKGPSSSTRTETHGHESKSESAVKSSHVRSSSGRDDVMELSDVARSSSRPTHSPRDDSSVVTKAGDKLPKRASPAEEPDRLSKRRRGDSETRDSEGDARLTDRERSMDFRSGEKLQPVDFDKVGTDEARIIDRTLDRAKDKISERYDRDYRERLDRSDKPRGDDIPPERTRDRSIEGYAREHSVERLQERAVDRNFDRLTDKAKDERNKDDRKVHYGEGSGEKSHIDDRFHAQSLPPPPPLPPHLVPQSISSGKRDEDADRRFGAARHGQRLSPRHDDKERRRSEENYLVSQDDVKRRREDDFRERKREERESLSMKIFVFTIDVAAFLDSFSVFKAEEREREREREKQNLMKEDMDANAASKKRKLKRDHMPQGEPGEISPAAPLPPSLPIGMPQSYDVRERGERKGTMVQRAGYLEEPGLRIHGKEAATKMPHREADPMYDREWDDDKRHRADAKRRHRNHHPTGTIGNHECDLPLVADQVKLTILEPKAVHIQVSMGALMHQPSLRRTRMRRSCHENDKDIVITNHLSDSRGAKNGKGIIRHKAKKAMEEEKAFESNFPSVKLEESARKEDGEIENMYSRAHFLISVVPLSSVLNEFITTTIPILIGLFVFPHLIKESEFWSCHGCSFPSKAQKRTLMKKRNK</sequence>
<dbReference type="GO" id="GO:0006397">
    <property type="term" value="P:mRNA processing"/>
    <property type="evidence" value="ECO:0007669"/>
    <property type="project" value="InterPro"/>
</dbReference>
<dbReference type="InterPro" id="IPR021418">
    <property type="entry name" value="THO_THOC2_C"/>
</dbReference>